<dbReference type="CDD" id="cd16098">
    <property type="entry name" value="FliS"/>
    <property type="match status" value="1"/>
</dbReference>
<proteinExistence type="inferred from homology"/>
<dbReference type="SUPFAM" id="SSF101116">
    <property type="entry name" value="Flagellar export chaperone FliS"/>
    <property type="match status" value="1"/>
</dbReference>
<dbReference type="Pfam" id="PF02561">
    <property type="entry name" value="FliS"/>
    <property type="match status" value="1"/>
</dbReference>
<dbReference type="EMBL" id="JBBKZV010000024">
    <property type="protein sequence ID" value="MEJ8825687.1"/>
    <property type="molecule type" value="Genomic_DNA"/>
</dbReference>
<evidence type="ECO:0000256" key="5">
    <source>
        <dbReference type="ARBA" id="ARBA00023186"/>
    </source>
</evidence>
<keyword evidence="8" id="KW-1185">Reference proteome</keyword>
<gene>
    <name evidence="7" type="primary">fliS</name>
    <name evidence="7" type="ORF">WKW80_27275</name>
</gene>
<keyword evidence="7" id="KW-0282">Flagellum</keyword>
<dbReference type="Gene3D" id="1.20.120.340">
    <property type="entry name" value="Flagellar protein FliS"/>
    <property type="match status" value="1"/>
</dbReference>
<keyword evidence="7" id="KW-0969">Cilium</keyword>
<protein>
    <recommendedName>
        <fullName evidence="6">Flagellar secretion chaperone FliS</fullName>
    </recommendedName>
</protein>
<evidence type="ECO:0000313" key="8">
    <source>
        <dbReference type="Proteomes" id="UP001363010"/>
    </source>
</evidence>
<dbReference type="Proteomes" id="UP001363010">
    <property type="component" value="Unassembled WGS sequence"/>
</dbReference>
<organism evidence="7 8">
    <name type="scientific">Variovorax humicola</name>
    <dbReference type="NCBI Taxonomy" id="1769758"/>
    <lineage>
        <taxon>Bacteria</taxon>
        <taxon>Pseudomonadati</taxon>
        <taxon>Pseudomonadota</taxon>
        <taxon>Betaproteobacteria</taxon>
        <taxon>Burkholderiales</taxon>
        <taxon>Comamonadaceae</taxon>
        <taxon>Variovorax</taxon>
    </lineage>
</organism>
<keyword evidence="3 6" id="KW-0963">Cytoplasm</keyword>
<dbReference type="InterPro" id="IPR003713">
    <property type="entry name" value="FliS"/>
</dbReference>
<keyword evidence="5" id="KW-0143">Chaperone</keyword>
<evidence type="ECO:0000256" key="4">
    <source>
        <dbReference type="ARBA" id="ARBA00022795"/>
    </source>
</evidence>
<keyword evidence="4 6" id="KW-1005">Bacterial flagellum biogenesis</keyword>
<evidence type="ECO:0000256" key="6">
    <source>
        <dbReference type="PIRNR" id="PIRNR039090"/>
    </source>
</evidence>
<keyword evidence="7" id="KW-0966">Cell projection</keyword>
<evidence type="ECO:0000256" key="3">
    <source>
        <dbReference type="ARBA" id="ARBA00022490"/>
    </source>
</evidence>
<name>A0ABU8W6L1_9BURK</name>
<evidence type="ECO:0000256" key="1">
    <source>
        <dbReference type="ARBA" id="ARBA00004514"/>
    </source>
</evidence>
<evidence type="ECO:0000256" key="2">
    <source>
        <dbReference type="ARBA" id="ARBA00008787"/>
    </source>
</evidence>
<comment type="caution">
    <text evidence="7">The sequence shown here is derived from an EMBL/GenBank/DDBJ whole genome shotgun (WGS) entry which is preliminary data.</text>
</comment>
<evidence type="ECO:0000313" key="7">
    <source>
        <dbReference type="EMBL" id="MEJ8825687.1"/>
    </source>
</evidence>
<dbReference type="NCBIfam" id="TIGR00208">
    <property type="entry name" value="fliS"/>
    <property type="match status" value="1"/>
</dbReference>
<dbReference type="RefSeq" id="WP_340366712.1">
    <property type="nucleotide sequence ID" value="NZ_JBBKZV010000024.1"/>
</dbReference>
<comment type="similarity">
    <text evidence="2 6">Belongs to the FliS family.</text>
</comment>
<accession>A0ABU8W6L1</accession>
<reference evidence="7 8" key="1">
    <citation type="submission" date="2024-03" db="EMBL/GenBank/DDBJ databases">
        <title>Novel species of the genus Variovorax.</title>
        <authorList>
            <person name="Liu Q."/>
            <person name="Xin Y.-H."/>
        </authorList>
    </citation>
    <scope>NUCLEOTIDE SEQUENCE [LARGE SCALE GENOMIC DNA]</scope>
    <source>
        <strain evidence="7 8">KACC 18501</strain>
    </source>
</reference>
<dbReference type="InterPro" id="IPR036584">
    <property type="entry name" value="FliS_sf"/>
</dbReference>
<dbReference type="PIRSF" id="PIRSF039090">
    <property type="entry name" value="Flis"/>
    <property type="match status" value="1"/>
</dbReference>
<dbReference type="PANTHER" id="PTHR34773">
    <property type="entry name" value="FLAGELLAR SECRETION CHAPERONE FLIS"/>
    <property type="match status" value="1"/>
</dbReference>
<comment type="subcellular location">
    <subcellularLocation>
        <location evidence="1 6">Cytoplasm</location>
        <location evidence="1 6">Cytosol</location>
    </subcellularLocation>
</comment>
<dbReference type="PANTHER" id="PTHR34773:SF1">
    <property type="entry name" value="FLAGELLAR SECRETION CHAPERONE FLIS"/>
    <property type="match status" value="1"/>
</dbReference>
<sequence length="134" mass="14407">MYTPPSLRAANAYRTVGVQSSVDGADPHQLVVLLFDGLQQALQAARGALQRGDVAAKGLQVMRALRFLEEGLKGGLDDERGGELAARLRALYDYCIERITLANVRNDGDLLAEVAALIAPVAESWQAIGPRRHG</sequence>